<dbReference type="InterPro" id="IPR049326">
    <property type="entry name" value="Rhodopsin_dom_fungi"/>
</dbReference>
<dbReference type="InterPro" id="IPR014030">
    <property type="entry name" value="Ketoacyl_synth_N"/>
</dbReference>
<dbReference type="SMART" id="SM00823">
    <property type="entry name" value="PKS_PP"/>
    <property type="match status" value="1"/>
</dbReference>
<dbReference type="Gene3D" id="1.10.1200.10">
    <property type="entry name" value="ACP-like"/>
    <property type="match status" value="1"/>
</dbReference>
<keyword evidence="3" id="KW-0808">Transferase</keyword>
<dbReference type="Pfam" id="PF02801">
    <property type="entry name" value="Ketoacyl-synt_C"/>
    <property type="match status" value="1"/>
</dbReference>
<dbReference type="Gene3D" id="3.40.50.720">
    <property type="entry name" value="NAD(P)-binding Rossmann-like Domain"/>
    <property type="match status" value="1"/>
</dbReference>
<dbReference type="PANTHER" id="PTHR43775:SF50">
    <property type="entry name" value="HIGHLY REDUCING POLYKETIDE SYNTHASE SRDA"/>
    <property type="match status" value="1"/>
</dbReference>
<dbReference type="GO" id="GO:0008168">
    <property type="term" value="F:methyltransferase activity"/>
    <property type="evidence" value="ECO:0007669"/>
    <property type="project" value="UniProtKB-KW"/>
</dbReference>
<feature type="active site" description="Proton acceptor; for dehydratase activity" evidence="8">
    <location>
        <position position="1008"/>
    </location>
</feature>
<evidence type="ECO:0000256" key="7">
    <source>
        <dbReference type="ARBA" id="ARBA00023315"/>
    </source>
</evidence>
<evidence type="ECO:0000256" key="3">
    <source>
        <dbReference type="ARBA" id="ARBA00022679"/>
    </source>
</evidence>
<dbReference type="Gene3D" id="3.10.129.110">
    <property type="entry name" value="Polyketide synthase dehydratase"/>
    <property type="match status" value="1"/>
</dbReference>
<dbReference type="SMART" id="SM00827">
    <property type="entry name" value="PKS_AT"/>
    <property type="match status" value="1"/>
</dbReference>
<evidence type="ECO:0000256" key="2">
    <source>
        <dbReference type="ARBA" id="ARBA00022553"/>
    </source>
</evidence>
<dbReference type="InterPro" id="IPR036291">
    <property type="entry name" value="NAD(P)-bd_dom_sf"/>
</dbReference>
<dbReference type="Pfam" id="PF08659">
    <property type="entry name" value="KR"/>
    <property type="match status" value="1"/>
</dbReference>
<dbReference type="Pfam" id="PF16197">
    <property type="entry name" value="KAsynt_C_assoc"/>
    <property type="match status" value="1"/>
</dbReference>
<dbReference type="Gene3D" id="3.40.47.10">
    <property type="match status" value="1"/>
</dbReference>
<dbReference type="Pfam" id="PF21089">
    <property type="entry name" value="PKS_DH_N"/>
    <property type="match status" value="1"/>
</dbReference>
<dbReference type="SUPFAM" id="SSF51735">
    <property type="entry name" value="NAD(P)-binding Rossmann-fold domains"/>
    <property type="match status" value="2"/>
</dbReference>
<feature type="region of interest" description="N-terminal hotdog fold" evidence="8">
    <location>
        <begin position="976"/>
        <end position="1113"/>
    </location>
</feature>
<feature type="transmembrane region" description="Helical" evidence="9">
    <location>
        <begin position="2588"/>
        <end position="2608"/>
    </location>
</feature>
<dbReference type="Pfam" id="PF00698">
    <property type="entry name" value="Acyl_transf_1"/>
    <property type="match status" value="1"/>
</dbReference>
<dbReference type="InterPro" id="IPR018201">
    <property type="entry name" value="Ketoacyl_synth_AS"/>
</dbReference>
<dbReference type="InterPro" id="IPR009081">
    <property type="entry name" value="PP-bd_ACP"/>
</dbReference>
<feature type="region of interest" description="C-terminal hotdog fold" evidence="8">
    <location>
        <begin position="1124"/>
        <end position="1278"/>
    </location>
</feature>
<dbReference type="Pfam" id="PF20684">
    <property type="entry name" value="Fung_rhodopsin"/>
    <property type="match status" value="1"/>
</dbReference>
<dbReference type="CDD" id="cd05195">
    <property type="entry name" value="enoyl_red"/>
    <property type="match status" value="1"/>
</dbReference>
<dbReference type="Gene3D" id="3.40.366.10">
    <property type="entry name" value="Malonyl-Coenzyme A Acyl Carrier Protein, domain 2"/>
    <property type="match status" value="1"/>
</dbReference>
<dbReference type="PROSITE" id="PS52004">
    <property type="entry name" value="KS3_2"/>
    <property type="match status" value="1"/>
</dbReference>
<dbReference type="SUPFAM" id="SSF55048">
    <property type="entry name" value="Probable ACP-binding domain of malonyl-CoA ACP transacylase"/>
    <property type="match status" value="1"/>
</dbReference>
<dbReference type="PROSITE" id="PS00012">
    <property type="entry name" value="PHOSPHOPANTETHEINE"/>
    <property type="match status" value="1"/>
</dbReference>
<feature type="transmembrane region" description="Helical" evidence="9">
    <location>
        <begin position="2538"/>
        <end position="2561"/>
    </location>
</feature>
<evidence type="ECO:0000256" key="6">
    <source>
        <dbReference type="ARBA" id="ARBA00023268"/>
    </source>
</evidence>
<dbReference type="PROSITE" id="PS52019">
    <property type="entry name" value="PKS_MFAS_DH"/>
    <property type="match status" value="1"/>
</dbReference>
<feature type="transmembrane region" description="Helical" evidence="9">
    <location>
        <begin position="2620"/>
        <end position="2640"/>
    </location>
</feature>
<dbReference type="Pfam" id="PF00109">
    <property type="entry name" value="ketoacyl-synt"/>
    <property type="match status" value="1"/>
</dbReference>
<dbReference type="GO" id="GO:0004315">
    <property type="term" value="F:3-oxoacyl-[acyl-carrier-protein] synthase activity"/>
    <property type="evidence" value="ECO:0007669"/>
    <property type="project" value="InterPro"/>
</dbReference>
<proteinExistence type="predicted"/>
<dbReference type="PaxDb" id="5507-FOXG_02885P0"/>
<dbReference type="InterPro" id="IPR057326">
    <property type="entry name" value="KR_dom"/>
</dbReference>
<evidence type="ECO:0000259" key="10">
    <source>
        <dbReference type="PROSITE" id="PS50075"/>
    </source>
</evidence>
<dbReference type="OrthoDB" id="329835at2759"/>
<dbReference type="InterPro" id="IPR032821">
    <property type="entry name" value="PKS_assoc"/>
</dbReference>
<dbReference type="InterPro" id="IPR020843">
    <property type="entry name" value="ER"/>
</dbReference>
<evidence type="ECO:0000256" key="8">
    <source>
        <dbReference type="PROSITE-ProRule" id="PRU01363"/>
    </source>
</evidence>
<dbReference type="SMART" id="SM00822">
    <property type="entry name" value="PKS_KR"/>
    <property type="match status" value="1"/>
</dbReference>
<keyword evidence="1" id="KW-0596">Phosphopantetheine</keyword>
<comment type="caution">
    <text evidence="13">The sequence shown here is derived from an EMBL/GenBank/DDBJ whole genome shotgun (WGS) entry which is preliminary data.</text>
</comment>
<dbReference type="InterPro" id="IPR013968">
    <property type="entry name" value="PKS_KR"/>
</dbReference>
<dbReference type="InterPro" id="IPR016035">
    <property type="entry name" value="Acyl_Trfase/lysoPLipase"/>
</dbReference>
<sequence length="2719" mass="296995">MPHFRESSSSSSTTGIDLDPHNSNQRISWEWASSIASSICACVADCLTTGCRLPGDVSSPSDFWKLMMEKRSGQTPKVPASRFNIDAHFHPNNDRPGSFGVLGGYFLNETLQEFDPGFFGITPVEATWMDPQQRKLLEVVYEAFESAGLTLDQLSGSDTACFMATFTADFQQMSFKEPSFRHSLAATGVDPGLLSNRVSHVFNLRGPSIVVNTACSSSVYALHNACNALRTHECSAAVVGGSNLILTVDQHMNTAKLGVLSPTSTCHTFNSYANGYGRAEGVGAIYLKRLSDAVRDGDPIRGIIRSSATNNNGKAAGVGITYPGFDGQRNVMRHAYQRSGLNPMLTGYFECHGTGTAIGDPLEVHAVSDIMNTTRTDADGPLNIGAVKTNIGHSGAASGLSAVIKAILMVERGIIPPTHGVTELNPKIDWKGWKVHVPTEATPMPRHLPVMRVSVNSFGYGGTNAHTIVESPKSLLSMPQNYRYSMPGQSTKTKSARGAINRSRPYLLVFSAHDAGALKRNAIAHGKVAAKYSLLDLSFTLANHRTRFQSKGMVITTPSTLQSTFTDDMPGFIVGKKNETARTLGFIFTGQGAQWAGIGAQLITLYPTFLKAIRRMDLILEDLEDAPSWTLEECLLENQATSRVGEAEFSQPLCTAVQVALVQLLKVWGIHPSVTIGHSSGEIAAAFTAGYISEAEAILAAYYRGQAVKCIDSAGAMMAVGLGAEAITPYLEAHQPRVVIACHNSPEGVTLSGDVEVLKVLEADLKAEGTFARILHTNGKAYHSHHMLSAVDIYEGLLRDSRENGLPRLMFDKTKMVSSVTNSFLKENTVLDEKYWSANLTSPVLFNQAVQTALARKDMAIDTLIEIGPHSALSGPIRQIKAHLSADKIQYLPTLIRGARCAEQVLKLAGELFLRDYPIDLHRITAIEELSPSGKITSRRGHLIVDLPPYQWDKAKKFWAESRESKEHRSPRFPRHDILGQLTIGSSLKEPTWRNVLRLKDLPWLRDHSLGGEAVFPAAGYLSMAMEAITQLNEMSEAPLEIDSYIFRDISIQQALVTPDDDDGIETLFNMRPSRLSTDETMRWWDFNTSSISTEGHIKNHMTGRIRINTNKRRALARTVPNLPQRASGKLWNQALKKVGFNYGPTFQDMDNITFDGISYCAQATTNIKTSVMKDESRHVLHPAILDSCLQLMIVAIWAGRASAMKFGAVPVTAEEIVVWKPTQAQLDGSSSAKAFSWIDPRGRRLFNAHNQLLASDGQVLMEIKSMQCTAYEAAIPQSLEDVTHPQPYSHIVSKPDFLLLRGSQNHLSLADFIELAQFKNPALKVLTSDTATATAFLARLPELCLTVATDATHTSDVTAELSSFTTVSVEPLVLTADLTAQSQEKLKCSFDIIAAPSTSLHELQNISELLSEDGCAVLGGDMSALTEQSLRDAGFSGFESFLGESLFVTRIEKTSNPTAAPIQLLYHTDPPSCVYGLERELEKVGFKTERLRLGETCPAGANVIALVDLEAPFMARMSKYEFSHIQKILSEASKVLWMSCSDASKDTTRPEYAMTAGLLRSLRSERASLKATLVDFSIDDLASDAFGTRTSDLASVFFTGEQELETEYISKDGQLLINRLVPFDRINERYALTDEETQSQPFDPEARLDGKIDSGKVVFSHCSADGAALQPTEVEFRVIATGLTDEDKAVISGSSPGPDFSHEASGIVTRIGNAVTRVSPGDRMVTFSAGTLSNFQRVSESLVQKLHDSEDHKATAGLPMYYGPALHGLETLAKLEPKESVLVLPGSGILGGAAIRVAQALGGRVYVAVGNDTEAEEVQSSFGLSRDQILVDYTPELLHEYEIDVVFSGSSVEPAISQESWRNMPALSRFVNCGRMPVGSSLDSTSASRGASYLPVNLIGLFKRPQVLSRLLERIMRLHRDGFLPVPPLTVSSISDINSSIVLSSALNSSETIITHTKGSTVDVTRTPPRLELHSDATYLLVGCLGGLGRSLTTWMMKRGARNFAFLSRSGTDSGQAALCVQDLEARGARVQVFRGDAAIKEDVEGAVASIPSDAPLRGIVNAAMVLRDGLFQNMSYESWTRSIQPKVLGSKNLHEATANLPLDFFLMTSSVSGILGTPAQGNYAAANSYMDALARLRRSQGKPACAVILPMVLGVGVVAENLDLENSLTRKGMYGIDEEALLDAFEVSILEQQRRQDDGASFDHIVVGLDPAELHRARKQADGDVDAFWAADQRFSILLDSMNQLDGANQGDGEAGSILSRVKAADSPAQAASLVRDHFISKLARVLLLDVEEFSDESSGRSIASYGIDSMIGTELRNWIFKELGLDIAFQQLLSPSLTIPKFAELICVSQDIDNLEKIANTEFLHVNERLYYSFLRNHSCTSLNKPLQIPSPWTRKAWVNHIAVACASPIEELGIHKRHTLLDFSRLVRSTSSMSGSDNGLYSSLLRDIANMISSRAVMGFEWSFMTLAYITVACRIYVRLVMRKARLFSADYWLILGLLSCQGLLICDTITYSMDAMDDFTIDNVAIRKPKMRIALYCLAGLTTSFAVITFFCDWFWCGPDPSINWAKGEQECTSFTSMTLMRLLWSMNFTSEVLNVAYPIPLLATLKMTSTRKKIGLVVVFGLGVITIAVSVGRFVTMGYVDNAISIYIWATAEICISVIVVALTAVRPLLRKLTNLKSTTLLMSEDRSGVPAIPLNRSRKLGGFTGGSGVYWQ</sequence>
<dbReference type="InterPro" id="IPR016039">
    <property type="entry name" value="Thiolase-like"/>
</dbReference>
<accession>F9G2I3</accession>
<dbReference type="InterPro" id="IPR036736">
    <property type="entry name" value="ACP-like_sf"/>
</dbReference>
<dbReference type="SUPFAM" id="SSF50129">
    <property type="entry name" value="GroES-like"/>
    <property type="match status" value="1"/>
</dbReference>
<dbReference type="InterPro" id="IPR056501">
    <property type="entry name" value="NAD-bd_HRPKS_sdrA"/>
</dbReference>
<name>F9G2I3_FUSOF</name>
<dbReference type="InterPro" id="IPR006162">
    <property type="entry name" value="Ppantetheine_attach_site"/>
</dbReference>
<dbReference type="GO" id="GO:0032259">
    <property type="term" value="P:methylation"/>
    <property type="evidence" value="ECO:0007669"/>
    <property type="project" value="UniProtKB-KW"/>
</dbReference>
<dbReference type="InterPro" id="IPR020841">
    <property type="entry name" value="PKS_Beta-ketoAc_synthase_dom"/>
</dbReference>
<dbReference type="GO" id="GO:0031177">
    <property type="term" value="F:phosphopantetheine binding"/>
    <property type="evidence" value="ECO:0007669"/>
    <property type="project" value="InterPro"/>
</dbReference>
<dbReference type="InterPro" id="IPR014043">
    <property type="entry name" value="Acyl_transferase_dom"/>
</dbReference>
<dbReference type="SMART" id="SM00825">
    <property type="entry name" value="PKS_KS"/>
    <property type="match status" value="1"/>
</dbReference>
<keyword evidence="4" id="KW-0521">NADP</keyword>
<dbReference type="Pfam" id="PF14765">
    <property type="entry name" value="PS-DH"/>
    <property type="match status" value="1"/>
</dbReference>
<dbReference type="GO" id="GO:0016491">
    <property type="term" value="F:oxidoreductase activity"/>
    <property type="evidence" value="ECO:0007669"/>
    <property type="project" value="UniProtKB-KW"/>
</dbReference>
<evidence type="ECO:0000256" key="1">
    <source>
        <dbReference type="ARBA" id="ARBA00022450"/>
    </source>
</evidence>
<dbReference type="PANTHER" id="PTHR43775">
    <property type="entry name" value="FATTY ACID SYNTHASE"/>
    <property type="match status" value="1"/>
</dbReference>
<dbReference type="CDD" id="cd00833">
    <property type="entry name" value="PKS"/>
    <property type="match status" value="1"/>
</dbReference>
<evidence type="ECO:0000256" key="9">
    <source>
        <dbReference type="SAM" id="Phobius"/>
    </source>
</evidence>
<feature type="transmembrane region" description="Helical" evidence="9">
    <location>
        <begin position="2464"/>
        <end position="2484"/>
    </location>
</feature>
<dbReference type="InterPro" id="IPR049900">
    <property type="entry name" value="PKS_mFAS_DH"/>
</dbReference>
<keyword evidence="6" id="KW-0511">Multifunctional enzyme</keyword>
<dbReference type="GO" id="GO:0006633">
    <property type="term" value="P:fatty acid biosynthetic process"/>
    <property type="evidence" value="ECO:0007669"/>
    <property type="project" value="InterPro"/>
</dbReference>
<feature type="active site" description="Proton donor; for dehydratase activity" evidence="8">
    <location>
        <position position="1187"/>
    </location>
</feature>
<dbReference type="EMBL" id="AFQF01003251">
    <property type="protein sequence ID" value="EGU76621.1"/>
    <property type="molecule type" value="Genomic_DNA"/>
</dbReference>
<reference evidence="13" key="1">
    <citation type="journal article" date="2012" name="Mol. Plant Microbe Interact.">
        <title>A highly conserved effector in Fusarium oxysporum is required for full virulence on Arabidopsis.</title>
        <authorList>
            <person name="Thatcher L.F."/>
            <person name="Gardiner D.M."/>
            <person name="Kazan K."/>
            <person name="Manners J."/>
        </authorList>
    </citation>
    <scope>NUCLEOTIDE SEQUENCE [LARGE SCALE GENOMIC DNA]</scope>
    <source>
        <strain evidence="13">Fo5176</strain>
    </source>
</reference>
<evidence type="ECO:0000313" key="13">
    <source>
        <dbReference type="EMBL" id="EGU76621.1"/>
    </source>
</evidence>
<dbReference type="SUPFAM" id="SSF47336">
    <property type="entry name" value="ACP-like"/>
    <property type="match status" value="1"/>
</dbReference>
<dbReference type="GO" id="GO:0030639">
    <property type="term" value="P:polyketide biosynthetic process"/>
    <property type="evidence" value="ECO:0007669"/>
    <property type="project" value="UniProtKB-ARBA"/>
</dbReference>
<dbReference type="Gene3D" id="3.90.180.10">
    <property type="entry name" value="Medium-chain alcohol dehydrogenases, catalytic domain"/>
    <property type="match status" value="1"/>
</dbReference>
<dbReference type="SUPFAM" id="SSF53901">
    <property type="entry name" value="Thiolase-like"/>
    <property type="match status" value="1"/>
</dbReference>
<evidence type="ECO:0000256" key="5">
    <source>
        <dbReference type="ARBA" id="ARBA00023002"/>
    </source>
</evidence>
<dbReference type="InterPro" id="IPR011032">
    <property type="entry name" value="GroES-like_sf"/>
</dbReference>
<organism evidence="13">
    <name type="scientific">Fusarium oxysporum (strain Fo5176)</name>
    <name type="common">Fusarium vascular wilt</name>
    <dbReference type="NCBI Taxonomy" id="660025"/>
    <lineage>
        <taxon>Eukaryota</taxon>
        <taxon>Fungi</taxon>
        <taxon>Dikarya</taxon>
        <taxon>Ascomycota</taxon>
        <taxon>Pezizomycotina</taxon>
        <taxon>Sordariomycetes</taxon>
        <taxon>Hypocreomycetidae</taxon>
        <taxon>Hypocreales</taxon>
        <taxon>Nectriaceae</taxon>
        <taxon>Fusarium</taxon>
        <taxon>Fusarium oxysporum species complex</taxon>
    </lineage>
</organism>
<evidence type="ECO:0000259" key="12">
    <source>
        <dbReference type="PROSITE" id="PS52019"/>
    </source>
</evidence>
<dbReference type="InterPro" id="IPR020807">
    <property type="entry name" value="PKS_DH"/>
</dbReference>
<dbReference type="SMART" id="SM00829">
    <property type="entry name" value="PKS_ER"/>
    <property type="match status" value="1"/>
</dbReference>
<dbReference type="GO" id="GO:0004312">
    <property type="term" value="F:fatty acid synthase activity"/>
    <property type="evidence" value="ECO:0007669"/>
    <property type="project" value="TreeGrafter"/>
</dbReference>
<feature type="transmembrane region" description="Helical" evidence="9">
    <location>
        <begin position="2652"/>
        <end position="2672"/>
    </location>
</feature>
<keyword evidence="9" id="KW-0812">Transmembrane</keyword>
<protein>
    <submittedName>
        <fullName evidence="13">Uncharacterized protein</fullName>
    </submittedName>
</protein>
<dbReference type="InterPro" id="IPR042104">
    <property type="entry name" value="PKS_dehydratase_sf"/>
</dbReference>
<keyword evidence="7" id="KW-0012">Acyltransferase</keyword>
<evidence type="ECO:0000259" key="11">
    <source>
        <dbReference type="PROSITE" id="PS52004"/>
    </source>
</evidence>
<dbReference type="SMART" id="SM00826">
    <property type="entry name" value="PKS_DH"/>
    <property type="match status" value="1"/>
</dbReference>
<dbReference type="InterPro" id="IPR050091">
    <property type="entry name" value="PKS_NRPS_Biosynth_Enz"/>
</dbReference>
<dbReference type="InterPro" id="IPR049552">
    <property type="entry name" value="PKS_DH_N"/>
</dbReference>
<keyword evidence="2" id="KW-0597">Phosphoprotein</keyword>
<keyword evidence="5" id="KW-0560">Oxidoreductase</keyword>
<dbReference type="InterPro" id="IPR020806">
    <property type="entry name" value="PKS_PP-bd"/>
</dbReference>
<feature type="domain" description="Ketosynthase family 3 (KS3)" evidence="11">
    <location>
        <begin position="41"/>
        <end position="471"/>
    </location>
</feature>
<dbReference type="Pfam" id="PF23114">
    <property type="entry name" value="NAD-bd_HRPKS_sdrA"/>
    <property type="match status" value="1"/>
</dbReference>
<keyword evidence="9" id="KW-0472">Membrane</keyword>
<dbReference type="InterPro" id="IPR049551">
    <property type="entry name" value="PKS_DH_C"/>
</dbReference>
<dbReference type="InterPro" id="IPR016036">
    <property type="entry name" value="Malonyl_transacylase_ACP-bd"/>
</dbReference>
<dbReference type="PROSITE" id="PS00606">
    <property type="entry name" value="KS3_1"/>
    <property type="match status" value="1"/>
</dbReference>
<keyword evidence="9" id="KW-1133">Transmembrane helix</keyword>
<feature type="domain" description="PKS/mFAS DH" evidence="12">
    <location>
        <begin position="976"/>
        <end position="1278"/>
    </location>
</feature>
<dbReference type="InterPro" id="IPR001227">
    <property type="entry name" value="Ac_transferase_dom_sf"/>
</dbReference>
<evidence type="ECO:0000256" key="4">
    <source>
        <dbReference type="ARBA" id="ARBA00022857"/>
    </source>
</evidence>
<gene>
    <name evidence="13" type="ORF">FOXB_12865</name>
</gene>
<feature type="domain" description="Carrier" evidence="10">
    <location>
        <begin position="2272"/>
        <end position="2353"/>
    </location>
</feature>
<dbReference type="PROSITE" id="PS50075">
    <property type="entry name" value="CARRIER"/>
    <property type="match status" value="1"/>
</dbReference>
<dbReference type="SUPFAM" id="SSF52151">
    <property type="entry name" value="FabD/lysophospholipase-like"/>
    <property type="match status" value="1"/>
</dbReference>
<dbReference type="InterPro" id="IPR014031">
    <property type="entry name" value="Ketoacyl_synth_C"/>
</dbReference>
<dbReference type="STRING" id="660025.F9G2I3"/>